<accession>A0A392R520</accession>
<proteinExistence type="predicted"/>
<evidence type="ECO:0000313" key="1">
    <source>
        <dbReference type="EMBL" id="MCI31691.1"/>
    </source>
</evidence>
<dbReference type="EMBL" id="LXQA010189229">
    <property type="protein sequence ID" value="MCI31691.1"/>
    <property type="molecule type" value="Genomic_DNA"/>
</dbReference>
<organism evidence="1 2">
    <name type="scientific">Trifolium medium</name>
    <dbReference type="NCBI Taxonomy" id="97028"/>
    <lineage>
        <taxon>Eukaryota</taxon>
        <taxon>Viridiplantae</taxon>
        <taxon>Streptophyta</taxon>
        <taxon>Embryophyta</taxon>
        <taxon>Tracheophyta</taxon>
        <taxon>Spermatophyta</taxon>
        <taxon>Magnoliopsida</taxon>
        <taxon>eudicotyledons</taxon>
        <taxon>Gunneridae</taxon>
        <taxon>Pentapetalae</taxon>
        <taxon>rosids</taxon>
        <taxon>fabids</taxon>
        <taxon>Fabales</taxon>
        <taxon>Fabaceae</taxon>
        <taxon>Papilionoideae</taxon>
        <taxon>50 kb inversion clade</taxon>
        <taxon>NPAAA clade</taxon>
        <taxon>Hologalegina</taxon>
        <taxon>IRL clade</taxon>
        <taxon>Trifolieae</taxon>
        <taxon>Trifolium</taxon>
    </lineage>
</organism>
<sequence length="68" mass="7688">MALRNLLLHSVKVESEEILFPVLCQTIGLLADRLYRSSLGWEELLQYACDCISGDSQSNNKKGLMLFL</sequence>
<reference evidence="1 2" key="1">
    <citation type="journal article" date="2018" name="Front. Plant Sci.">
        <title>Red Clover (Trifolium pratense) and Zigzag Clover (T. medium) - A Picture of Genomic Similarities and Differences.</title>
        <authorList>
            <person name="Dluhosova J."/>
            <person name="Istvanek J."/>
            <person name="Nedelnik J."/>
            <person name="Repkova J."/>
        </authorList>
    </citation>
    <scope>NUCLEOTIDE SEQUENCE [LARGE SCALE GENOMIC DNA]</scope>
    <source>
        <strain evidence="2">cv. 10/8</strain>
        <tissue evidence="1">Leaf</tissue>
    </source>
</reference>
<name>A0A392R520_9FABA</name>
<dbReference type="Proteomes" id="UP000265520">
    <property type="component" value="Unassembled WGS sequence"/>
</dbReference>
<keyword evidence="2" id="KW-1185">Reference proteome</keyword>
<feature type="non-terminal residue" evidence="1">
    <location>
        <position position="68"/>
    </location>
</feature>
<protein>
    <submittedName>
        <fullName evidence="1">Importin-5</fullName>
    </submittedName>
</protein>
<comment type="caution">
    <text evidence="1">The sequence shown here is derived from an EMBL/GenBank/DDBJ whole genome shotgun (WGS) entry which is preliminary data.</text>
</comment>
<evidence type="ECO:0000313" key="2">
    <source>
        <dbReference type="Proteomes" id="UP000265520"/>
    </source>
</evidence>
<dbReference type="AlphaFoldDB" id="A0A392R520"/>